<evidence type="ECO:0000256" key="6">
    <source>
        <dbReference type="ARBA" id="ARBA00022692"/>
    </source>
</evidence>
<keyword evidence="14" id="KW-1185">Reference proteome</keyword>
<evidence type="ECO:0000256" key="3">
    <source>
        <dbReference type="ARBA" id="ARBA00012438"/>
    </source>
</evidence>
<dbReference type="SUPFAM" id="SSF47384">
    <property type="entry name" value="Homodimeric domain of signal transducing histidine kinase"/>
    <property type="match status" value="1"/>
</dbReference>
<dbReference type="KEGG" id="pbk:Back11_50020"/>
<dbReference type="OrthoDB" id="9792991at2"/>
<dbReference type="PROSITE" id="PS50109">
    <property type="entry name" value="HIS_KIN"/>
    <property type="match status" value="1"/>
</dbReference>
<dbReference type="InterPro" id="IPR005467">
    <property type="entry name" value="His_kinase_dom"/>
</dbReference>
<keyword evidence="6" id="KW-0812">Transmembrane</keyword>
<dbReference type="PANTHER" id="PTHR43711">
    <property type="entry name" value="TWO-COMPONENT HISTIDINE KINASE"/>
    <property type="match status" value="1"/>
</dbReference>
<dbReference type="GO" id="GO:0016020">
    <property type="term" value="C:membrane"/>
    <property type="evidence" value="ECO:0007669"/>
    <property type="project" value="UniProtKB-SubCell"/>
</dbReference>
<dbReference type="Gene3D" id="3.30.565.10">
    <property type="entry name" value="Histidine kinase-like ATPase, C-terminal domain"/>
    <property type="match status" value="1"/>
</dbReference>
<name>A0A3G9IXN1_9BACL</name>
<dbReference type="FunFam" id="3.30.565.10:FF:000013">
    <property type="entry name" value="Two-component sensor histidine kinase"/>
    <property type="match status" value="1"/>
</dbReference>
<keyword evidence="10" id="KW-1133">Transmembrane helix</keyword>
<evidence type="ECO:0000256" key="8">
    <source>
        <dbReference type="ARBA" id="ARBA00022777"/>
    </source>
</evidence>
<reference evidence="13 14" key="1">
    <citation type="submission" date="2018-11" db="EMBL/GenBank/DDBJ databases">
        <title>Complete genome sequence of Paenibacillus baekrokdamisoli strain KCTC 33723.</title>
        <authorList>
            <person name="Kang S.W."/>
            <person name="Lee K.C."/>
            <person name="Kim K.K."/>
            <person name="Kim J.S."/>
            <person name="Kim D.S."/>
            <person name="Ko S.H."/>
            <person name="Yang S.H."/>
            <person name="Lee J.S."/>
        </authorList>
    </citation>
    <scope>NUCLEOTIDE SEQUENCE [LARGE SCALE GENOMIC DNA]</scope>
    <source>
        <strain evidence="13 14">KCTC 33723</strain>
    </source>
</reference>
<dbReference type="SMART" id="SM00387">
    <property type="entry name" value="HATPase_c"/>
    <property type="match status" value="1"/>
</dbReference>
<dbReference type="PRINTS" id="PR00344">
    <property type="entry name" value="BCTRLSENSOR"/>
</dbReference>
<evidence type="ECO:0000313" key="13">
    <source>
        <dbReference type="EMBL" id="BBH23657.1"/>
    </source>
</evidence>
<dbReference type="InterPro" id="IPR004358">
    <property type="entry name" value="Sig_transdc_His_kin-like_C"/>
</dbReference>
<evidence type="ECO:0000256" key="9">
    <source>
        <dbReference type="ARBA" id="ARBA00022840"/>
    </source>
</evidence>
<evidence type="ECO:0000256" key="11">
    <source>
        <dbReference type="ARBA" id="ARBA00023012"/>
    </source>
</evidence>
<evidence type="ECO:0000256" key="2">
    <source>
        <dbReference type="ARBA" id="ARBA00004370"/>
    </source>
</evidence>
<evidence type="ECO:0000256" key="12">
    <source>
        <dbReference type="ARBA" id="ARBA00023136"/>
    </source>
</evidence>
<evidence type="ECO:0000256" key="4">
    <source>
        <dbReference type="ARBA" id="ARBA00022553"/>
    </source>
</evidence>
<dbReference type="AlphaFoldDB" id="A0A3G9IXN1"/>
<comment type="catalytic activity">
    <reaction evidence="1">
        <text>ATP + protein L-histidine = ADP + protein N-phospho-L-histidine.</text>
        <dbReference type="EC" id="2.7.13.3"/>
    </reaction>
</comment>
<dbReference type="InterPro" id="IPR036097">
    <property type="entry name" value="HisK_dim/P_sf"/>
</dbReference>
<evidence type="ECO:0000313" key="14">
    <source>
        <dbReference type="Proteomes" id="UP000275368"/>
    </source>
</evidence>
<dbReference type="SUPFAM" id="SSF55874">
    <property type="entry name" value="ATPase domain of HSP90 chaperone/DNA topoisomerase II/histidine kinase"/>
    <property type="match status" value="1"/>
</dbReference>
<dbReference type="GO" id="GO:0000155">
    <property type="term" value="F:phosphorelay sensor kinase activity"/>
    <property type="evidence" value="ECO:0007669"/>
    <property type="project" value="InterPro"/>
</dbReference>
<proteinExistence type="predicted"/>
<comment type="subcellular location">
    <subcellularLocation>
        <location evidence="2">Membrane</location>
    </subcellularLocation>
</comment>
<dbReference type="InterPro" id="IPR003661">
    <property type="entry name" value="HisK_dim/P_dom"/>
</dbReference>
<dbReference type="PANTHER" id="PTHR43711:SF1">
    <property type="entry name" value="HISTIDINE KINASE 1"/>
    <property type="match status" value="1"/>
</dbReference>
<sequence length="310" mass="35862">MNFLLWSIIGLLLVVNGLQYFARRNQNRNLHYMATKLSRIMDEATSEQLMVMTDDRHLRTLLSAINELLAYKLQTEAEFAKTELAMRRMLANISHDLKTPLTVVLGYMETLLRHPNLSHEEREKLLTKVHTKAGEVVDLMNRFFDLAKLESGDKELPLTRVDMNEICRNNMLMFYDSLESQGLEAVIDIPDKPVYAWGNEEALDRAIGNLLSNAIRYGKDGKAVGMTLRSDERDVYIDVWDRGKGISEREQELIFERMYTLEDSRNKAFQGSGLGLTITKRLVEQLEGDIRVRSKPYEQTLFTIRLRRLS</sequence>
<dbReference type="EC" id="2.7.13.3" evidence="3"/>
<dbReference type="Pfam" id="PF00512">
    <property type="entry name" value="HisKA"/>
    <property type="match status" value="1"/>
</dbReference>
<dbReference type="Pfam" id="PF02518">
    <property type="entry name" value="HATPase_c"/>
    <property type="match status" value="1"/>
</dbReference>
<accession>A0A3G9IXN1</accession>
<protein>
    <recommendedName>
        <fullName evidence="3">histidine kinase</fullName>
        <ecNumber evidence="3">2.7.13.3</ecNumber>
    </recommendedName>
</protein>
<dbReference type="GO" id="GO:0005524">
    <property type="term" value="F:ATP binding"/>
    <property type="evidence" value="ECO:0007669"/>
    <property type="project" value="UniProtKB-KW"/>
</dbReference>
<evidence type="ECO:0000256" key="1">
    <source>
        <dbReference type="ARBA" id="ARBA00000085"/>
    </source>
</evidence>
<gene>
    <name evidence="13" type="primary">resE</name>
    <name evidence="13" type="ORF">Back11_50020</name>
</gene>
<dbReference type="Proteomes" id="UP000275368">
    <property type="component" value="Chromosome"/>
</dbReference>
<keyword evidence="11" id="KW-0902">Two-component regulatory system</keyword>
<dbReference type="InterPro" id="IPR036890">
    <property type="entry name" value="HATPase_C_sf"/>
</dbReference>
<dbReference type="InterPro" id="IPR003594">
    <property type="entry name" value="HATPase_dom"/>
</dbReference>
<evidence type="ECO:0000256" key="5">
    <source>
        <dbReference type="ARBA" id="ARBA00022679"/>
    </source>
</evidence>
<dbReference type="SMART" id="SM00388">
    <property type="entry name" value="HisKA"/>
    <property type="match status" value="1"/>
</dbReference>
<evidence type="ECO:0000256" key="7">
    <source>
        <dbReference type="ARBA" id="ARBA00022741"/>
    </source>
</evidence>
<organism evidence="13 14">
    <name type="scientific">Paenibacillus baekrokdamisoli</name>
    <dbReference type="NCBI Taxonomy" id="1712516"/>
    <lineage>
        <taxon>Bacteria</taxon>
        <taxon>Bacillati</taxon>
        <taxon>Bacillota</taxon>
        <taxon>Bacilli</taxon>
        <taxon>Bacillales</taxon>
        <taxon>Paenibacillaceae</taxon>
        <taxon>Paenibacillus</taxon>
    </lineage>
</organism>
<keyword evidence="9" id="KW-0067">ATP-binding</keyword>
<dbReference type="InterPro" id="IPR050736">
    <property type="entry name" value="Sensor_HK_Regulatory"/>
</dbReference>
<evidence type="ECO:0000256" key="10">
    <source>
        <dbReference type="ARBA" id="ARBA00022989"/>
    </source>
</evidence>
<keyword evidence="5" id="KW-0808">Transferase</keyword>
<dbReference type="RefSeq" id="WP_125663336.1">
    <property type="nucleotide sequence ID" value="NZ_AP019308.1"/>
</dbReference>
<dbReference type="EMBL" id="AP019308">
    <property type="protein sequence ID" value="BBH23657.1"/>
    <property type="molecule type" value="Genomic_DNA"/>
</dbReference>
<keyword evidence="7" id="KW-0547">Nucleotide-binding</keyword>
<dbReference type="Gene3D" id="1.10.287.130">
    <property type="match status" value="1"/>
</dbReference>
<keyword evidence="8 13" id="KW-0418">Kinase</keyword>
<keyword evidence="12" id="KW-0472">Membrane</keyword>
<dbReference type="CDD" id="cd00082">
    <property type="entry name" value="HisKA"/>
    <property type="match status" value="1"/>
</dbReference>
<keyword evidence="4" id="KW-0597">Phosphoprotein</keyword>